<evidence type="ECO:0000256" key="1">
    <source>
        <dbReference type="ARBA" id="ARBA00022630"/>
    </source>
</evidence>
<gene>
    <name evidence="6" type="ORF">RG540_PA15680</name>
</gene>
<keyword evidence="4 6" id="KW-0503">Monooxygenase</keyword>
<evidence type="ECO:0000256" key="4">
    <source>
        <dbReference type="ARBA" id="ARBA00023033"/>
    </source>
</evidence>
<evidence type="ECO:0000256" key="2">
    <source>
        <dbReference type="ARBA" id="ARBA00022643"/>
    </source>
</evidence>
<dbReference type="HOGENOM" id="CLU_027853_1_4_5"/>
<feature type="domain" description="Luciferase-like" evidence="5">
    <location>
        <begin position="11"/>
        <end position="327"/>
    </location>
</feature>
<keyword evidence="6" id="KW-0614">Plasmid</keyword>
<keyword evidence="3" id="KW-0560">Oxidoreductase</keyword>
<sequence>MQPEFIGHTSNREGSDIVPASGPVIDKAYIRNHVQAAEAAGIDRLLIGQFAQWPDNNQIASYVFSQTERIGALLAHRPGLMAPTLGARQLATLDQFSEGRVWVHIITGGSDADQARDGDFEDHDTRYARTDEYLTVLKKVWESDQPFDHEGRFYKFKGAFSQVKPYQKPRIPISFGGSSDAAIAVAGKHADIYALWGEPLDGARETIAKVRAAAVANGRMASDIRFTLALRTVVAETEDAAWEKAADILQKVKSQVARVAGGNGEKLPSNVGSVRLREAAKRGKVLDKRLWTEVAEASGAGGNSTALVGTPEQVADAILDYYDAGVSNFLVRGFYPTEDTVTYGRDVVPLVKAAIAEREARKVAAE</sequence>
<dbReference type="GO" id="GO:0046306">
    <property type="term" value="P:alkanesulfonate catabolic process"/>
    <property type="evidence" value="ECO:0007669"/>
    <property type="project" value="TreeGrafter"/>
</dbReference>
<proteinExistence type="predicted"/>
<dbReference type="InterPro" id="IPR011251">
    <property type="entry name" value="Luciferase-like_dom"/>
</dbReference>
<dbReference type="InterPro" id="IPR050172">
    <property type="entry name" value="SsuD_RutA_monooxygenase"/>
</dbReference>
<evidence type="ECO:0000259" key="5">
    <source>
        <dbReference type="Pfam" id="PF00296"/>
    </source>
</evidence>
<dbReference type="Proteomes" id="UP000028181">
    <property type="component" value="Plasmid pHAMBI540a"/>
</dbReference>
<dbReference type="OrthoDB" id="9814695at2"/>
<evidence type="ECO:0000256" key="3">
    <source>
        <dbReference type="ARBA" id="ARBA00023002"/>
    </source>
</evidence>
<dbReference type="PATRIC" id="fig|1028800.3.peg.6227"/>
<dbReference type="RefSeq" id="WP_041366097.1">
    <property type="nucleotide sequence ID" value="NZ_HG938354.1"/>
</dbReference>
<keyword evidence="2" id="KW-0288">FMN</keyword>
<dbReference type="KEGG" id="ngg:RG540_PA15680"/>
<evidence type="ECO:0000313" key="7">
    <source>
        <dbReference type="Proteomes" id="UP000028181"/>
    </source>
</evidence>
<geneLocation type="plasmid" evidence="7">
    <name>II</name>
</geneLocation>
<dbReference type="CDD" id="cd01094">
    <property type="entry name" value="Alkanesulfonate_monoxygenase"/>
    <property type="match status" value="1"/>
</dbReference>
<keyword evidence="1" id="KW-0285">Flavoprotein</keyword>
<dbReference type="GeneID" id="24260451"/>
<keyword evidence="7" id="KW-1185">Reference proteome</keyword>
<dbReference type="Gene3D" id="3.20.20.30">
    <property type="entry name" value="Luciferase-like domain"/>
    <property type="match status" value="1"/>
</dbReference>
<dbReference type="eggNOG" id="COG2141">
    <property type="taxonomic scope" value="Bacteria"/>
</dbReference>
<dbReference type="SUPFAM" id="SSF51679">
    <property type="entry name" value="Bacterial luciferase-like"/>
    <property type="match status" value="1"/>
</dbReference>
<dbReference type="Pfam" id="PF00296">
    <property type="entry name" value="Bac_luciferase"/>
    <property type="match status" value="1"/>
</dbReference>
<reference evidence="7" key="1">
    <citation type="journal article" date="2014" name="BMC Genomics">
        <title>Genome sequencing of two Neorhizobium galegae strains reveals a noeT gene responsible for the unusual acetylation of the nodulation factors.</title>
        <authorList>
            <person name="Osterman J."/>
            <person name="Marsh J."/>
            <person name="Laine P.K."/>
            <person name="Zeng Z."/>
            <person name="Alatalo E."/>
            <person name="Sullivan J.T."/>
            <person name="Young J.P."/>
            <person name="Thomas-Oates J."/>
            <person name="Paulin L."/>
            <person name="Lindstrom K."/>
        </authorList>
    </citation>
    <scope>NUCLEOTIDE SEQUENCE [LARGE SCALE GENOMIC DNA]</scope>
    <source>
        <strain evidence="7">HAMBI 540</strain>
    </source>
</reference>
<dbReference type="PANTHER" id="PTHR42847:SF9">
    <property type="entry name" value="BLL6451 PROTEIN"/>
    <property type="match status" value="1"/>
</dbReference>
<dbReference type="AlphaFoldDB" id="A0A068T2F1"/>
<dbReference type="PANTHER" id="PTHR42847">
    <property type="entry name" value="ALKANESULFONATE MONOOXYGENASE"/>
    <property type="match status" value="1"/>
</dbReference>
<dbReference type="GO" id="GO:0008726">
    <property type="term" value="F:alkanesulfonate monooxygenase activity"/>
    <property type="evidence" value="ECO:0007669"/>
    <property type="project" value="TreeGrafter"/>
</dbReference>
<name>A0A068T2F1_NEOGA</name>
<accession>A0A068T2F1</accession>
<dbReference type="EMBL" id="HG938354">
    <property type="protein sequence ID" value="CDN52244.1"/>
    <property type="molecule type" value="Genomic_DNA"/>
</dbReference>
<protein>
    <submittedName>
        <fullName evidence="6">Alkanesulfonate monooxygenase</fullName>
    </submittedName>
</protein>
<organism evidence="6 7">
    <name type="scientific">Neorhizobium galegae bv. orientalis str. HAMBI 540</name>
    <dbReference type="NCBI Taxonomy" id="1028800"/>
    <lineage>
        <taxon>Bacteria</taxon>
        <taxon>Pseudomonadati</taxon>
        <taxon>Pseudomonadota</taxon>
        <taxon>Alphaproteobacteria</taxon>
        <taxon>Hyphomicrobiales</taxon>
        <taxon>Rhizobiaceae</taxon>
        <taxon>Rhizobium/Agrobacterium group</taxon>
        <taxon>Neorhizobium</taxon>
    </lineage>
</organism>
<dbReference type="InterPro" id="IPR036661">
    <property type="entry name" value="Luciferase-like_sf"/>
</dbReference>
<evidence type="ECO:0000313" key="6">
    <source>
        <dbReference type="EMBL" id="CDN52244.1"/>
    </source>
</evidence>